<dbReference type="SUPFAM" id="SSF52266">
    <property type="entry name" value="SGNH hydrolase"/>
    <property type="match status" value="1"/>
</dbReference>
<evidence type="ECO:0000313" key="4">
    <source>
        <dbReference type="EMBL" id="RVU26550.1"/>
    </source>
</evidence>
<dbReference type="AlphaFoldDB" id="A0A437PWC9"/>
<dbReference type="InterPro" id="IPR026444">
    <property type="entry name" value="Secre_tail"/>
</dbReference>
<evidence type="ECO:0000313" key="5">
    <source>
        <dbReference type="Proteomes" id="UP000282832"/>
    </source>
</evidence>
<dbReference type="NCBIfam" id="TIGR04183">
    <property type="entry name" value="Por_Secre_tail"/>
    <property type="match status" value="1"/>
</dbReference>
<proteinExistence type="predicted"/>
<organism evidence="4 5">
    <name type="scientific">Sandaracinomonas limnophila</name>
    <dbReference type="NCBI Taxonomy" id="1862386"/>
    <lineage>
        <taxon>Bacteria</taxon>
        <taxon>Pseudomonadati</taxon>
        <taxon>Bacteroidota</taxon>
        <taxon>Cytophagia</taxon>
        <taxon>Cytophagales</taxon>
        <taxon>Flectobacillaceae</taxon>
        <taxon>Sandaracinomonas</taxon>
    </lineage>
</organism>
<dbReference type="InterPro" id="IPR036514">
    <property type="entry name" value="SGNH_hydro_sf"/>
</dbReference>
<keyword evidence="1" id="KW-0378">Hydrolase</keyword>
<dbReference type="Pfam" id="PF18962">
    <property type="entry name" value="Por_Secre_tail"/>
    <property type="match status" value="1"/>
</dbReference>
<gene>
    <name evidence="4" type="ORF">EOJ36_00730</name>
</gene>
<feature type="domain" description="Secretion system C-terminal sorting" evidence="3">
    <location>
        <begin position="528"/>
        <end position="604"/>
    </location>
</feature>
<dbReference type="RefSeq" id="WP_127802102.1">
    <property type="nucleotide sequence ID" value="NZ_SACY01000001.1"/>
</dbReference>
<dbReference type="EMBL" id="SACY01000001">
    <property type="protein sequence ID" value="RVU26550.1"/>
    <property type="molecule type" value="Genomic_DNA"/>
</dbReference>
<reference evidence="4 5" key="1">
    <citation type="submission" date="2019-01" db="EMBL/GenBank/DDBJ databases">
        <authorList>
            <person name="Chen W.-M."/>
        </authorList>
    </citation>
    <scope>NUCLEOTIDE SEQUENCE [LARGE SCALE GENOMIC DNA]</scope>
    <source>
        <strain evidence="4 5">FSY-15</strain>
    </source>
</reference>
<sequence>MIKKILFFLFINFIFFPTFSQIIGDFSFTGLPQDNQLYPRNSANVSEIRISCVSAKTTSPNLKMFLYRNQAFKQVVLPINQIFTFSVKSELAEYDLSFYSYTGKDSVLIVKRSNIVSGDIILVSGQSNAKLGPMNKNVYQGEFLRTFGKNSDQEIDLSSSYNLSDTLWSQHKLNLNLDPIAADYMGLGLGPFASEVGKNLIESEGIPIAIISNAQPSSTIDYHLNLSGDLKSPKGGDIMYYKLAKAKLLEAVKTIIFVQGEAEILGNVANTWVSKFNLLKSNYLKYFPNLVNWAVPQLNIYPFKSSYSAFLRDEQRRMSTQTNMISWATVGNTGFDGLHYFGNAYKSDPNNLYAFENQGYFQMAKEVSRIISKKVYNKNYDPQIQSPNIQRAYFPDGKIRNKLILEFDEGQDLVFSTDTTVTDASGKKVTHSLKNNFFWQAYNQGSMGAYITQISASGNKLTLNFNVDYDGEIISYLPEFQGDNSNTTNPENYPFPGPFLKNKLGMRAFAFSNIKIESIFQNLDEFELYPNPAGEFHDWIEMKWPKKINGTVSILDLSGRIIFTRKITDQQIININLFAAGLKRGKYFINFQSDAGGSFSKTIIKY</sequence>
<keyword evidence="5" id="KW-1185">Reference proteome</keyword>
<accession>A0A437PWC9</accession>
<protein>
    <submittedName>
        <fullName evidence="4">T9SS type A sorting domain-containing protein</fullName>
    </submittedName>
</protein>
<name>A0A437PWC9_9BACT</name>
<dbReference type="Proteomes" id="UP000282832">
    <property type="component" value="Unassembled WGS sequence"/>
</dbReference>
<dbReference type="Gene3D" id="3.40.50.1110">
    <property type="entry name" value="SGNH hydrolase"/>
    <property type="match status" value="1"/>
</dbReference>
<comment type="caution">
    <text evidence="4">The sequence shown here is derived from an EMBL/GenBank/DDBJ whole genome shotgun (WGS) entry which is preliminary data.</text>
</comment>
<feature type="domain" description="Sialate O-acetylesterase" evidence="2">
    <location>
        <begin position="118"/>
        <end position="323"/>
    </location>
</feature>
<dbReference type="Pfam" id="PF03629">
    <property type="entry name" value="SASA"/>
    <property type="match status" value="1"/>
</dbReference>
<dbReference type="InterPro" id="IPR005181">
    <property type="entry name" value="SASA"/>
</dbReference>
<evidence type="ECO:0000259" key="2">
    <source>
        <dbReference type="Pfam" id="PF03629"/>
    </source>
</evidence>
<evidence type="ECO:0000256" key="1">
    <source>
        <dbReference type="ARBA" id="ARBA00022801"/>
    </source>
</evidence>
<evidence type="ECO:0000259" key="3">
    <source>
        <dbReference type="Pfam" id="PF18962"/>
    </source>
</evidence>
<dbReference type="GO" id="GO:0016788">
    <property type="term" value="F:hydrolase activity, acting on ester bonds"/>
    <property type="evidence" value="ECO:0007669"/>
    <property type="project" value="UniProtKB-ARBA"/>
</dbReference>
<dbReference type="OrthoDB" id="926075at2"/>